<evidence type="ECO:0000313" key="3">
    <source>
        <dbReference type="Proteomes" id="UP000299102"/>
    </source>
</evidence>
<organism evidence="2 3">
    <name type="scientific">Eumeta variegata</name>
    <name type="common">Bagworm moth</name>
    <name type="synonym">Eumeta japonica</name>
    <dbReference type="NCBI Taxonomy" id="151549"/>
    <lineage>
        <taxon>Eukaryota</taxon>
        <taxon>Metazoa</taxon>
        <taxon>Ecdysozoa</taxon>
        <taxon>Arthropoda</taxon>
        <taxon>Hexapoda</taxon>
        <taxon>Insecta</taxon>
        <taxon>Pterygota</taxon>
        <taxon>Neoptera</taxon>
        <taxon>Endopterygota</taxon>
        <taxon>Lepidoptera</taxon>
        <taxon>Glossata</taxon>
        <taxon>Ditrysia</taxon>
        <taxon>Tineoidea</taxon>
        <taxon>Psychidae</taxon>
        <taxon>Oiketicinae</taxon>
        <taxon>Eumeta</taxon>
    </lineage>
</organism>
<gene>
    <name evidence="2" type="primary">GTF2IRD2</name>
    <name evidence="2" type="ORF">EVAR_63682_1</name>
</gene>
<comment type="caution">
    <text evidence="2">The sequence shown here is derived from an EMBL/GenBank/DDBJ whole genome shotgun (WGS) entry which is preliminary data.</text>
</comment>
<feature type="compositionally biased region" description="Basic and acidic residues" evidence="1">
    <location>
        <begin position="395"/>
        <end position="409"/>
    </location>
</feature>
<feature type="region of interest" description="Disordered" evidence="1">
    <location>
        <begin position="384"/>
        <end position="415"/>
    </location>
</feature>
<dbReference type="PANTHER" id="PTHR45913:SF5">
    <property type="entry name" value="GENERAL TRANSCRIPTION FACTOR II-I REPEAT DOMAIN-CONTAINING PROTEIN 2A-LIKE PROTEIN"/>
    <property type="match status" value="1"/>
</dbReference>
<dbReference type="STRING" id="151549.A0A4C1ZAQ8"/>
<proteinExistence type="predicted"/>
<protein>
    <submittedName>
        <fullName evidence="2">General transcription factor II-I repeat domain-containing protein 2A</fullName>
    </submittedName>
</protein>
<dbReference type="OrthoDB" id="5582218at2759"/>
<dbReference type="Proteomes" id="UP000299102">
    <property type="component" value="Unassembled WGS sequence"/>
</dbReference>
<keyword evidence="3" id="KW-1185">Reference proteome</keyword>
<dbReference type="AlphaFoldDB" id="A0A4C1ZAQ8"/>
<dbReference type="PANTHER" id="PTHR45913">
    <property type="entry name" value="EPM2A-INTERACTING PROTEIN 1"/>
    <property type="match status" value="1"/>
</dbReference>
<dbReference type="EMBL" id="BGZK01001699">
    <property type="protein sequence ID" value="GBP84800.1"/>
    <property type="molecule type" value="Genomic_DNA"/>
</dbReference>
<evidence type="ECO:0000313" key="2">
    <source>
        <dbReference type="EMBL" id="GBP84800.1"/>
    </source>
</evidence>
<name>A0A4C1ZAQ8_EUMVA</name>
<sequence length="455" mass="51267">MMANDITTTLTDRIAGFKSFSIALDGSTDLSDKSQLAIFIRGVDKEFTATEALLALQPLQGTTTREDIFNEVQKICSRIDAKDVYVDLSSILISHLKEYRKALKRHEKLATGTVESHYKKRHLAAESNKKYDSAEHCTNILRVVLKELESWELWDTPHSELLVRILSKRLNNFIESTLIDPNWLNTQLITFFIGQPIEIPKEILKFNEMEKMASEDVTDKKFKEQIIAAEQLEVPKSVRMTTIESALSNLITKSTAPILQRALANEMHIEDGSDSKGNDVEDIRFTVPVDIKCSPILRQRRGRQGKNEVKIYDRIVEGTVKTWETDMDLQCISLGQDLLASLDGEITLSRLWEQDVETDTISPQSSNIPSQAQALWFGEEDSLDMELNSESASPPKKEPSPMKKDHSPKPTEALLKDIQSTVNQAKTKIGDLQVALEYSRNLDVSSRNQSATGVC</sequence>
<reference evidence="2 3" key="1">
    <citation type="journal article" date="2019" name="Commun. Biol.">
        <title>The bagworm genome reveals a unique fibroin gene that provides high tensile strength.</title>
        <authorList>
            <person name="Kono N."/>
            <person name="Nakamura H."/>
            <person name="Ohtoshi R."/>
            <person name="Tomita M."/>
            <person name="Numata K."/>
            <person name="Arakawa K."/>
        </authorList>
    </citation>
    <scope>NUCLEOTIDE SEQUENCE [LARGE SCALE GENOMIC DNA]</scope>
</reference>
<accession>A0A4C1ZAQ8</accession>
<evidence type="ECO:0000256" key="1">
    <source>
        <dbReference type="SAM" id="MobiDB-lite"/>
    </source>
</evidence>